<evidence type="ECO:0000313" key="3">
    <source>
        <dbReference type="EMBL" id="KAK5080510.1"/>
    </source>
</evidence>
<dbReference type="PANTHER" id="PTHR10039:SF5">
    <property type="entry name" value="NACHT DOMAIN-CONTAINING PROTEIN"/>
    <property type="match status" value="1"/>
</dbReference>
<name>A0ABR0JZQ5_9EURO</name>
<dbReference type="Gene3D" id="3.40.50.300">
    <property type="entry name" value="P-loop containing nucleotide triphosphate hydrolases"/>
    <property type="match status" value="1"/>
</dbReference>
<dbReference type="InterPro" id="IPR056884">
    <property type="entry name" value="NPHP3-like_N"/>
</dbReference>
<reference evidence="3 4" key="1">
    <citation type="submission" date="2023-08" db="EMBL/GenBank/DDBJ databases">
        <title>Black Yeasts Isolated from many extreme environments.</title>
        <authorList>
            <person name="Coleine C."/>
            <person name="Stajich J.E."/>
            <person name="Selbmann L."/>
        </authorList>
    </citation>
    <scope>NUCLEOTIDE SEQUENCE [LARGE SCALE GENOMIC DNA]</scope>
    <source>
        <strain evidence="3 4">CCFEE 5885</strain>
    </source>
</reference>
<feature type="domain" description="Nephrocystin 3-like N-terminal" evidence="2">
    <location>
        <begin position="36"/>
        <end position="199"/>
    </location>
</feature>
<evidence type="ECO:0000313" key="4">
    <source>
        <dbReference type="Proteomes" id="UP001345013"/>
    </source>
</evidence>
<keyword evidence="1" id="KW-0677">Repeat</keyword>
<accession>A0ABR0JZQ5</accession>
<dbReference type="InterPro" id="IPR027417">
    <property type="entry name" value="P-loop_NTPase"/>
</dbReference>
<dbReference type="PANTHER" id="PTHR10039">
    <property type="entry name" value="AMELOGENIN"/>
    <property type="match status" value="1"/>
</dbReference>
<keyword evidence="4" id="KW-1185">Reference proteome</keyword>
<comment type="caution">
    <text evidence="3">The sequence shown here is derived from an EMBL/GenBank/DDBJ whole genome shotgun (WGS) entry which is preliminary data.</text>
</comment>
<dbReference type="Pfam" id="PF24883">
    <property type="entry name" value="NPHP3_N"/>
    <property type="match status" value="1"/>
</dbReference>
<proteinExistence type="predicted"/>
<dbReference type="EMBL" id="JAVRRG010000149">
    <property type="protein sequence ID" value="KAK5080510.1"/>
    <property type="molecule type" value="Genomic_DNA"/>
</dbReference>
<evidence type="ECO:0000256" key="1">
    <source>
        <dbReference type="ARBA" id="ARBA00022737"/>
    </source>
</evidence>
<gene>
    <name evidence="3" type="ORF">LTR24_008500</name>
</gene>
<protein>
    <recommendedName>
        <fullName evidence="2">Nephrocystin 3-like N-terminal domain-containing protein</fullName>
    </recommendedName>
</protein>
<sequence>MALAYDSMSARRMQLAQDPAQHVEWVWKQKAHSGVGFVDWLGSESPMFWITGKPGSGKSTLMKYVADSTRTRDFLPAHPDRQWLVVHFYFDFRAGSGTANSVDGLLKSMLFQLARQSDDAADAIRHDPKGADYHEVRSTLDRQELLHLLQVSTSAILPKHDICGFVDALDEFSGHSLDLLRLMDSLIHHGVSKICVASRPEFILAQYLGDRPHLEMQAYNFRTIQAYVKDVLQQIPAQVHPNVSLAELTIDVVQAAEGVILWARLAMYHLVQSVISGETKEEIYQALNEFPRELNGVYERLLQALEPSKQLESAMFLHLIQTGAPNTTMWDLHCAMVFLRDSNMLPLWPKQALSCDSFALRLRSRTGSMVDIVDANNFVDIGDESRGRKAQLFHKTLDTYLTTTGWARRILMQAELSIQPDDIWLQICTSCLLHNELSDVAFLNIYDSCNASHRLGFGGLPTEFENTTFEDGKVFSVLMQRNSIHAAIDFLDYALPPPLGGTLQYSNQPNGQPF</sequence>
<dbReference type="SUPFAM" id="SSF52540">
    <property type="entry name" value="P-loop containing nucleoside triphosphate hydrolases"/>
    <property type="match status" value="1"/>
</dbReference>
<evidence type="ECO:0000259" key="2">
    <source>
        <dbReference type="Pfam" id="PF24883"/>
    </source>
</evidence>
<dbReference type="Proteomes" id="UP001345013">
    <property type="component" value="Unassembled WGS sequence"/>
</dbReference>
<organism evidence="3 4">
    <name type="scientific">Lithohypha guttulata</name>
    <dbReference type="NCBI Taxonomy" id="1690604"/>
    <lineage>
        <taxon>Eukaryota</taxon>
        <taxon>Fungi</taxon>
        <taxon>Dikarya</taxon>
        <taxon>Ascomycota</taxon>
        <taxon>Pezizomycotina</taxon>
        <taxon>Eurotiomycetes</taxon>
        <taxon>Chaetothyriomycetidae</taxon>
        <taxon>Chaetothyriales</taxon>
        <taxon>Trichomeriaceae</taxon>
        <taxon>Lithohypha</taxon>
    </lineage>
</organism>